<dbReference type="Proteomes" id="UP000887159">
    <property type="component" value="Unassembled WGS sequence"/>
</dbReference>
<gene>
    <name evidence="2" type="primary">NCL1_47229</name>
    <name evidence="2" type="ORF">TNCV_1038911</name>
</gene>
<dbReference type="EMBL" id="BMAU01021364">
    <property type="protein sequence ID" value="GFY23592.1"/>
    <property type="molecule type" value="Genomic_DNA"/>
</dbReference>
<evidence type="ECO:0000313" key="2">
    <source>
        <dbReference type="EMBL" id="GFY23592.1"/>
    </source>
</evidence>
<proteinExistence type="predicted"/>
<sequence>MAKDNQRFSVCIFERSSDWEGPELVRDIWVSVSAKYSHALCTIEGELTKTFPVVCNRKNLEKPQVQDDVEVRNPKTTAQLLEVLAKFEERYSYKKRRGSRSSDNVERRGWNERRMSTDDKNGGIGEILKFYIDRVIAEIIIGDRRNRGSSSNFSRGDQEQGGRLNILLVRDEQNVQSQSANDVLLKLSAICMSPVELPYVRICLNETFTKALWDTATRGLLATDHVILNHGQVTWTTPELATPSPNYHTTPTGGRFSSRQI</sequence>
<dbReference type="AlphaFoldDB" id="A0A8X6VWA0"/>
<feature type="region of interest" description="Disordered" evidence="1">
    <location>
        <begin position="239"/>
        <end position="261"/>
    </location>
</feature>
<comment type="caution">
    <text evidence="2">The sequence shown here is derived from an EMBL/GenBank/DDBJ whole genome shotgun (WGS) entry which is preliminary data.</text>
</comment>
<reference evidence="2" key="1">
    <citation type="submission" date="2020-08" db="EMBL/GenBank/DDBJ databases">
        <title>Multicomponent nature underlies the extraordinary mechanical properties of spider dragline silk.</title>
        <authorList>
            <person name="Kono N."/>
            <person name="Nakamura H."/>
            <person name="Mori M."/>
            <person name="Yoshida Y."/>
            <person name="Ohtoshi R."/>
            <person name="Malay A.D."/>
            <person name="Moran D.A.P."/>
            <person name="Tomita M."/>
            <person name="Numata K."/>
            <person name="Arakawa K."/>
        </authorList>
    </citation>
    <scope>NUCLEOTIDE SEQUENCE</scope>
</reference>
<organism evidence="2 3">
    <name type="scientific">Trichonephila clavipes</name>
    <name type="common">Golden silk orbweaver</name>
    <name type="synonym">Nephila clavipes</name>
    <dbReference type="NCBI Taxonomy" id="2585209"/>
    <lineage>
        <taxon>Eukaryota</taxon>
        <taxon>Metazoa</taxon>
        <taxon>Ecdysozoa</taxon>
        <taxon>Arthropoda</taxon>
        <taxon>Chelicerata</taxon>
        <taxon>Arachnida</taxon>
        <taxon>Araneae</taxon>
        <taxon>Araneomorphae</taxon>
        <taxon>Entelegynae</taxon>
        <taxon>Araneoidea</taxon>
        <taxon>Nephilidae</taxon>
        <taxon>Trichonephila</taxon>
    </lineage>
</organism>
<keyword evidence="3" id="KW-1185">Reference proteome</keyword>
<evidence type="ECO:0000256" key="1">
    <source>
        <dbReference type="SAM" id="MobiDB-lite"/>
    </source>
</evidence>
<evidence type="ECO:0000313" key="3">
    <source>
        <dbReference type="Proteomes" id="UP000887159"/>
    </source>
</evidence>
<accession>A0A8X6VWA0</accession>
<name>A0A8X6VWA0_TRICX</name>
<protein>
    <submittedName>
        <fullName evidence="2">Uncharacterized protein</fullName>
    </submittedName>
</protein>